<organism evidence="5 6">
    <name type="scientific">Pseudomonas linyingensis</name>
    <dbReference type="NCBI Taxonomy" id="915471"/>
    <lineage>
        <taxon>Bacteria</taxon>
        <taxon>Pseudomonadati</taxon>
        <taxon>Pseudomonadota</taxon>
        <taxon>Gammaproteobacteria</taxon>
        <taxon>Pseudomonadales</taxon>
        <taxon>Pseudomonadaceae</taxon>
        <taxon>Pseudomonas</taxon>
    </lineage>
</organism>
<keyword evidence="3 4" id="KW-0884">PQQ biosynthesis</keyword>
<evidence type="ECO:0000256" key="2">
    <source>
        <dbReference type="ARBA" id="ARBA00011741"/>
    </source>
</evidence>
<reference evidence="6" key="1">
    <citation type="submission" date="2016-10" db="EMBL/GenBank/DDBJ databases">
        <authorList>
            <person name="Varghese N."/>
            <person name="Submissions S."/>
        </authorList>
    </citation>
    <scope>NUCLEOTIDE SEQUENCE [LARGE SCALE GENOMIC DNA]</scope>
    <source>
        <strain evidence="6">LMG 25967</strain>
    </source>
</reference>
<dbReference type="InterPro" id="IPR022479">
    <property type="entry name" value="PqqD_bac"/>
</dbReference>
<sequence length="92" mass="10343">MSELNLEQVPALRRGYRFQWEPAQNCHVLLYPEGMIKLNDSAGAVLAEVDGARSVGAIVADLQARFPDAEGIAEDILAFLEVAHERFWIEFR</sequence>
<comment type="subunit">
    <text evidence="2 4">Monomer. Interacts with PqqE.</text>
</comment>
<name>A0A1H6Y4S5_9PSED</name>
<dbReference type="STRING" id="915471.SAMN05216201_10734"/>
<dbReference type="HAMAP" id="MF_00655">
    <property type="entry name" value="PQQ_syn_PqqD"/>
    <property type="match status" value="1"/>
</dbReference>
<dbReference type="InterPro" id="IPR041881">
    <property type="entry name" value="PqqD_sf"/>
</dbReference>
<dbReference type="RefSeq" id="WP_090310493.1">
    <property type="nucleotide sequence ID" value="NZ_FNZE01000007.1"/>
</dbReference>
<protein>
    <recommendedName>
        <fullName evidence="4">PqqA binding protein</fullName>
    </recommendedName>
    <alternativeName>
        <fullName evidence="4">Coenzyme PQQ synthesis protein D</fullName>
    </alternativeName>
    <alternativeName>
        <fullName evidence="4">Pyrroloquinoline quinone biosynthesis protein D</fullName>
    </alternativeName>
</protein>
<dbReference type="Gene3D" id="1.10.10.1150">
    <property type="entry name" value="Coenzyme PQQ synthesis protein D (PqqD)"/>
    <property type="match status" value="1"/>
</dbReference>
<dbReference type="InterPro" id="IPR008792">
    <property type="entry name" value="PQQD"/>
</dbReference>
<evidence type="ECO:0000256" key="4">
    <source>
        <dbReference type="HAMAP-Rule" id="MF_00655"/>
    </source>
</evidence>
<dbReference type="Pfam" id="PF05402">
    <property type="entry name" value="PqqD"/>
    <property type="match status" value="1"/>
</dbReference>
<gene>
    <name evidence="4" type="primary">pqqD</name>
    <name evidence="5" type="ORF">SAMN05216201_10734</name>
</gene>
<dbReference type="OrthoDB" id="7356791at2"/>
<dbReference type="AlphaFoldDB" id="A0A1H6Y4S5"/>
<comment type="function">
    <text evidence="4">Functions as a PqqA binding protein and presents PqqA to PqqE, in the pyrroloquinoline quinone (PQQ) biosynthetic pathway.</text>
</comment>
<dbReference type="EMBL" id="FNZE01000007">
    <property type="protein sequence ID" value="SEJ32130.1"/>
    <property type="molecule type" value="Genomic_DNA"/>
</dbReference>
<evidence type="ECO:0000256" key="3">
    <source>
        <dbReference type="ARBA" id="ARBA00022905"/>
    </source>
</evidence>
<comment type="similarity">
    <text evidence="4">Belongs to the PqqD family.</text>
</comment>
<dbReference type="GO" id="GO:0048038">
    <property type="term" value="F:quinone binding"/>
    <property type="evidence" value="ECO:0007669"/>
    <property type="project" value="InterPro"/>
</dbReference>
<evidence type="ECO:0000313" key="6">
    <source>
        <dbReference type="Proteomes" id="UP000242930"/>
    </source>
</evidence>
<dbReference type="UniPathway" id="UPA00539"/>
<dbReference type="NCBIfam" id="NF002535">
    <property type="entry name" value="PRK02079.1"/>
    <property type="match status" value="1"/>
</dbReference>
<dbReference type="NCBIfam" id="TIGR03859">
    <property type="entry name" value="PQQ_PqqD"/>
    <property type="match status" value="1"/>
</dbReference>
<dbReference type="GO" id="GO:0018189">
    <property type="term" value="P:pyrroloquinoline quinone biosynthetic process"/>
    <property type="evidence" value="ECO:0007669"/>
    <property type="project" value="UniProtKB-UniRule"/>
</dbReference>
<comment type="pathway">
    <text evidence="1 4">Cofactor biosynthesis; pyrroloquinoline quinone biosynthesis.</text>
</comment>
<evidence type="ECO:0000256" key="1">
    <source>
        <dbReference type="ARBA" id="ARBA00004886"/>
    </source>
</evidence>
<evidence type="ECO:0000313" key="5">
    <source>
        <dbReference type="EMBL" id="SEJ32130.1"/>
    </source>
</evidence>
<keyword evidence="6" id="KW-1185">Reference proteome</keyword>
<accession>A0A1H6Y4S5</accession>
<proteinExistence type="inferred from homology"/>
<dbReference type="Proteomes" id="UP000242930">
    <property type="component" value="Unassembled WGS sequence"/>
</dbReference>